<dbReference type="GO" id="GO:0006412">
    <property type="term" value="P:translation"/>
    <property type="evidence" value="ECO:0007669"/>
    <property type="project" value="UniProtKB-UniRule"/>
</dbReference>
<dbReference type="SUPFAM" id="SSF141000">
    <property type="entry name" value="Glu-tRNAGln amidotransferase C subunit"/>
    <property type="match status" value="1"/>
</dbReference>
<accession>A0A955LHL2</accession>
<dbReference type="PANTHER" id="PTHR15004">
    <property type="entry name" value="GLUTAMYL-TRNA(GLN) AMIDOTRANSFERASE SUBUNIT C, MITOCHONDRIAL"/>
    <property type="match status" value="1"/>
</dbReference>
<evidence type="ECO:0000256" key="1">
    <source>
        <dbReference type="HAMAP-Rule" id="MF_00122"/>
    </source>
</evidence>
<dbReference type="GO" id="GO:0050567">
    <property type="term" value="F:glutaminyl-tRNA synthase (glutamine-hydrolyzing) activity"/>
    <property type="evidence" value="ECO:0007669"/>
    <property type="project" value="UniProtKB-UniRule"/>
</dbReference>
<evidence type="ECO:0000313" key="2">
    <source>
        <dbReference type="EMBL" id="MCA9390408.1"/>
    </source>
</evidence>
<keyword evidence="1" id="KW-0067">ATP-binding</keyword>
<comment type="catalytic activity">
    <reaction evidence="1">
        <text>L-aspartyl-tRNA(Asn) + L-glutamine + ATP + H2O = L-asparaginyl-tRNA(Asn) + L-glutamate + ADP + phosphate + 2 H(+)</text>
        <dbReference type="Rhea" id="RHEA:14513"/>
        <dbReference type="Rhea" id="RHEA-COMP:9674"/>
        <dbReference type="Rhea" id="RHEA-COMP:9677"/>
        <dbReference type="ChEBI" id="CHEBI:15377"/>
        <dbReference type="ChEBI" id="CHEBI:15378"/>
        <dbReference type="ChEBI" id="CHEBI:29985"/>
        <dbReference type="ChEBI" id="CHEBI:30616"/>
        <dbReference type="ChEBI" id="CHEBI:43474"/>
        <dbReference type="ChEBI" id="CHEBI:58359"/>
        <dbReference type="ChEBI" id="CHEBI:78515"/>
        <dbReference type="ChEBI" id="CHEBI:78516"/>
        <dbReference type="ChEBI" id="CHEBI:456216"/>
    </reaction>
</comment>
<dbReference type="EMBL" id="JAGQKX010000088">
    <property type="protein sequence ID" value="MCA9390408.1"/>
    <property type="molecule type" value="Genomic_DNA"/>
</dbReference>
<dbReference type="NCBIfam" id="TIGR00135">
    <property type="entry name" value="gatC"/>
    <property type="match status" value="1"/>
</dbReference>
<protein>
    <recommendedName>
        <fullName evidence="1">Aspartyl/glutamyl-tRNA(Asn/Gln) amidotransferase subunit C</fullName>
        <shortName evidence="1">Asp/Glu-ADT subunit C</shortName>
        <ecNumber evidence="1">6.3.5.-</ecNumber>
    </recommendedName>
</protein>
<dbReference type="Proteomes" id="UP000701698">
    <property type="component" value="Unassembled WGS sequence"/>
</dbReference>
<organism evidence="2 3">
    <name type="scientific">candidate division WWE3 bacterium</name>
    <dbReference type="NCBI Taxonomy" id="2053526"/>
    <lineage>
        <taxon>Bacteria</taxon>
        <taxon>Katanobacteria</taxon>
    </lineage>
</organism>
<comment type="function">
    <text evidence="1">Allows the formation of correctly charged Asn-tRNA(Asn) or Gln-tRNA(Gln) through the transamidation of misacylated Asp-tRNA(Asn) or Glu-tRNA(Gln) in organisms which lack either or both of asparaginyl-tRNA or glutaminyl-tRNA synthetases. The reaction takes place in the presence of glutamine and ATP through an activated phospho-Asp-tRNA(Asn) or phospho-Glu-tRNA(Gln).</text>
</comment>
<reference evidence="2" key="1">
    <citation type="submission" date="2020-04" db="EMBL/GenBank/DDBJ databases">
        <authorList>
            <person name="Zhang T."/>
        </authorList>
    </citation>
    <scope>NUCLEOTIDE SEQUENCE</scope>
    <source>
        <strain evidence="2">HKST-UBA01</strain>
    </source>
</reference>
<dbReference type="PANTHER" id="PTHR15004:SF0">
    <property type="entry name" value="GLUTAMYL-TRNA(GLN) AMIDOTRANSFERASE SUBUNIT C, MITOCHONDRIAL"/>
    <property type="match status" value="1"/>
</dbReference>
<dbReference type="Gene3D" id="1.10.20.60">
    <property type="entry name" value="Glu-tRNAGln amidotransferase C subunit, N-terminal domain"/>
    <property type="match status" value="1"/>
</dbReference>
<comment type="caution">
    <text evidence="2">The sequence shown here is derived from an EMBL/GenBank/DDBJ whole genome shotgun (WGS) entry which is preliminary data.</text>
</comment>
<comment type="subunit">
    <text evidence="1">Heterotrimer of A, B and C subunits.</text>
</comment>
<dbReference type="AlphaFoldDB" id="A0A955LHL2"/>
<dbReference type="GO" id="GO:0006450">
    <property type="term" value="P:regulation of translational fidelity"/>
    <property type="evidence" value="ECO:0007669"/>
    <property type="project" value="InterPro"/>
</dbReference>
<proteinExistence type="inferred from homology"/>
<dbReference type="GO" id="GO:0005524">
    <property type="term" value="F:ATP binding"/>
    <property type="evidence" value="ECO:0007669"/>
    <property type="project" value="UniProtKB-KW"/>
</dbReference>
<keyword evidence="1" id="KW-0648">Protein biosynthesis</keyword>
<dbReference type="GO" id="GO:0070681">
    <property type="term" value="P:glutaminyl-tRNAGln biosynthesis via transamidation"/>
    <property type="evidence" value="ECO:0007669"/>
    <property type="project" value="TreeGrafter"/>
</dbReference>
<keyword evidence="1" id="KW-0436">Ligase</keyword>
<comment type="catalytic activity">
    <reaction evidence="1">
        <text>L-glutamyl-tRNA(Gln) + L-glutamine + ATP + H2O = L-glutaminyl-tRNA(Gln) + L-glutamate + ADP + phosphate + H(+)</text>
        <dbReference type="Rhea" id="RHEA:17521"/>
        <dbReference type="Rhea" id="RHEA-COMP:9681"/>
        <dbReference type="Rhea" id="RHEA-COMP:9684"/>
        <dbReference type="ChEBI" id="CHEBI:15377"/>
        <dbReference type="ChEBI" id="CHEBI:15378"/>
        <dbReference type="ChEBI" id="CHEBI:29985"/>
        <dbReference type="ChEBI" id="CHEBI:30616"/>
        <dbReference type="ChEBI" id="CHEBI:43474"/>
        <dbReference type="ChEBI" id="CHEBI:58359"/>
        <dbReference type="ChEBI" id="CHEBI:78520"/>
        <dbReference type="ChEBI" id="CHEBI:78521"/>
        <dbReference type="ChEBI" id="CHEBI:456216"/>
    </reaction>
</comment>
<dbReference type="Pfam" id="PF02686">
    <property type="entry name" value="GatC"/>
    <property type="match status" value="1"/>
</dbReference>
<gene>
    <name evidence="1 2" type="primary">gatC</name>
    <name evidence="2" type="ORF">KC571_03310</name>
</gene>
<dbReference type="EC" id="6.3.5.-" evidence="1"/>
<reference evidence="2" key="2">
    <citation type="journal article" date="2021" name="Microbiome">
        <title>Successional dynamics and alternative stable states in a saline activated sludge microbial community over 9 years.</title>
        <authorList>
            <person name="Wang Y."/>
            <person name="Ye J."/>
            <person name="Ju F."/>
            <person name="Liu L."/>
            <person name="Boyd J.A."/>
            <person name="Deng Y."/>
            <person name="Parks D.H."/>
            <person name="Jiang X."/>
            <person name="Yin X."/>
            <person name="Woodcroft B.J."/>
            <person name="Tyson G.W."/>
            <person name="Hugenholtz P."/>
            <person name="Polz M.F."/>
            <person name="Zhang T."/>
        </authorList>
    </citation>
    <scope>NUCLEOTIDE SEQUENCE</scope>
    <source>
        <strain evidence="2">HKST-UBA01</strain>
    </source>
</reference>
<dbReference type="HAMAP" id="MF_00122">
    <property type="entry name" value="GatC"/>
    <property type="match status" value="1"/>
</dbReference>
<dbReference type="InterPro" id="IPR036113">
    <property type="entry name" value="Asp/Glu-ADT_sf_sub_c"/>
</dbReference>
<comment type="similarity">
    <text evidence="1">Belongs to the GatC family.</text>
</comment>
<sequence length="104" mass="11796">MSENTLTKEDVVSVAALAKLRLSDTQKEKFRVQLAAIMEYMDLLNEVDTTEVEPTTQVNGLTNVFRDDIPKESLDRERLLSLAPEKENGYVKVRTVFAETDFDA</sequence>
<keyword evidence="1" id="KW-0547">Nucleotide-binding</keyword>
<evidence type="ECO:0000313" key="3">
    <source>
        <dbReference type="Proteomes" id="UP000701698"/>
    </source>
</evidence>
<name>A0A955LHL2_UNCKA</name>
<dbReference type="InterPro" id="IPR003837">
    <property type="entry name" value="GatC"/>
</dbReference>